<organism evidence="1 2">
    <name type="scientific">Thalictrum thalictroides</name>
    <name type="common">Rue-anemone</name>
    <name type="synonym">Anemone thalictroides</name>
    <dbReference type="NCBI Taxonomy" id="46969"/>
    <lineage>
        <taxon>Eukaryota</taxon>
        <taxon>Viridiplantae</taxon>
        <taxon>Streptophyta</taxon>
        <taxon>Embryophyta</taxon>
        <taxon>Tracheophyta</taxon>
        <taxon>Spermatophyta</taxon>
        <taxon>Magnoliopsida</taxon>
        <taxon>Ranunculales</taxon>
        <taxon>Ranunculaceae</taxon>
        <taxon>Thalictroideae</taxon>
        <taxon>Thalictrum</taxon>
    </lineage>
</organism>
<proteinExistence type="predicted"/>
<comment type="caution">
    <text evidence="1">The sequence shown here is derived from an EMBL/GenBank/DDBJ whole genome shotgun (WGS) entry which is preliminary data.</text>
</comment>
<protein>
    <submittedName>
        <fullName evidence="1">Npgr2</fullName>
    </submittedName>
</protein>
<evidence type="ECO:0000313" key="2">
    <source>
        <dbReference type="Proteomes" id="UP000554482"/>
    </source>
</evidence>
<dbReference type="PANTHER" id="PTHR44102">
    <property type="entry name" value="PROTEIN NPG1"/>
    <property type="match status" value="1"/>
</dbReference>
<name>A0A7J6X1R3_THATH</name>
<dbReference type="InterPro" id="IPR005199">
    <property type="entry name" value="Glyco_hydro_79"/>
</dbReference>
<dbReference type="GO" id="GO:0016020">
    <property type="term" value="C:membrane"/>
    <property type="evidence" value="ECO:0007669"/>
    <property type="project" value="InterPro"/>
</dbReference>
<dbReference type="GO" id="GO:0016798">
    <property type="term" value="F:hydrolase activity, acting on glycosyl bonds"/>
    <property type="evidence" value="ECO:0007669"/>
    <property type="project" value="InterPro"/>
</dbReference>
<keyword evidence="2" id="KW-1185">Reference proteome</keyword>
<accession>A0A7J6X1R3</accession>
<evidence type="ECO:0000313" key="1">
    <source>
        <dbReference type="EMBL" id="KAF5203273.1"/>
    </source>
</evidence>
<sequence>MCTGVIAFDHLRIRIGVTSQDKVLYDVGTLKYPCHPFKKIDKALFQFSNEAAQACKVILDTVESALPNGLPQNVGSKLQETINKAVDLLPELWKLAGLPQEAILSYRRSLLHHWNLDTETTARIQK</sequence>
<dbReference type="Pfam" id="PF03662">
    <property type="entry name" value="Glyco_hydro_79n"/>
    <property type="match status" value="1"/>
</dbReference>
<dbReference type="EMBL" id="JABWDY010007024">
    <property type="protein sequence ID" value="KAF5203273.1"/>
    <property type="molecule type" value="Genomic_DNA"/>
</dbReference>
<dbReference type="OrthoDB" id="726732at2759"/>
<gene>
    <name evidence="1" type="ORF">FRX31_007139</name>
</gene>
<dbReference type="InterPro" id="IPR043376">
    <property type="entry name" value="NPG1-like"/>
</dbReference>
<reference evidence="1 2" key="1">
    <citation type="submission" date="2020-06" db="EMBL/GenBank/DDBJ databases">
        <title>Transcriptomic and genomic resources for Thalictrum thalictroides and T. hernandezii: Facilitating candidate gene discovery in an emerging model plant lineage.</title>
        <authorList>
            <person name="Arias T."/>
            <person name="Riano-Pachon D.M."/>
            <person name="Di Stilio V.S."/>
        </authorList>
    </citation>
    <scope>NUCLEOTIDE SEQUENCE [LARGE SCALE GENOMIC DNA]</scope>
    <source>
        <strain evidence="2">cv. WT478/WT964</strain>
        <tissue evidence="1">Leaves</tissue>
    </source>
</reference>
<dbReference type="Proteomes" id="UP000554482">
    <property type="component" value="Unassembled WGS sequence"/>
</dbReference>
<dbReference type="PANTHER" id="PTHR44102:SF1">
    <property type="entry name" value="OS10G0471400 PROTEIN"/>
    <property type="match status" value="1"/>
</dbReference>
<dbReference type="AlphaFoldDB" id="A0A7J6X1R3"/>